<dbReference type="Pfam" id="PF05699">
    <property type="entry name" value="Dimer_Tnp_hAT"/>
    <property type="match status" value="1"/>
</dbReference>
<dbReference type="EMBL" id="KZ288210">
    <property type="protein sequence ID" value="PBC32926.1"/>
    <property type="molecule type" value="Genomic_DNA"/>
</dbReference>
<keyword evidence="6" id="KW-0238">DNA-binding</keyword>
<evidence type="ECO:0000259" key="10">
    <source>
        <dbReference type="Pfam" id="PF05699"/>
    </source>
</evidence>
<dbReference type="STRING" id="94128.A0A2A3ENZ9"/>
<dbReference type="GO" id="GO:0003677">
    <property type="term" value="F:DNA binding"/>
    <property type="evidence" value="ECO:0007669"/>
    <property type="project" value="UniProtKB-KW"/>
</dbReference>
<keyword evidence="3" id="KW-0863">Zinc-finger</keyword>
<evidence type="ECO:0000256" key="2">
    <source>
        <dbReference type="ARBA" id="ARBA00022723"/>
    </source>
</evidence>
<dbReference type="GO" id="GO:0005634">
    <property type="term" value="C:nucleus"/>
    <property type="evidence" value="ECO:0007669"/>
    <property type="project" value="UniProtKB-SubCell"/>
</dbReference>
<dbReference type="SUPFAM" id="SSF53098">
    <property type="entry name" value="Ribonuclease H-like"/>
    <property type="match status" value="1"/>
</dbReference>
<feature type="domain" description="BED-type" evidence="9">
    <location>
        <begin position="9"/>
        <end position="54"/>
    </location>
</feature>
<keyword evidence="4" id="KW-0862">Zinc</keyword>
<dbReference type="SMART" id="SM00614">
    <property type="entry name" value="ZnF_BED"/>
    <property type="match status" value="1"/>
</dbReference>
<keyword evidence="7" id="KW-0804">Transcription</keyword>
<proteinExistence type="predicted"/>
<dbReference type="GO" id="GO:0008270">
    <property type="term" value="F:zinc ion binding"/>
    <property type="evidence" value="ECO:0007669"/>
    <property type="project" value="UniProtKB-KW"/>
</dbReference>
<name>A0A2A3ENZ9_APICC</name>
<dbReference type="InterPro" id="IPR036236">
    <property type="entry name" value="Znf_C2H2_sf"/>
</dbReference>
<evidence type="ECO:0000313" key="11">
    <source>
        <dbReference type="EMBL" id="PBC32926.1"/>
    </source>
</evidence>
<keyword evidence="5" id="KW-0805">Transcription regulation</keyword>
<keyword evidence="12" id="KW-1185">Reference proteome</keyword>
<dbReference type="SUPFAM" id="SSF140996">
    <property type="entry name" value="Hermes dimerisation domain"/>
    <property type="match status" value="1"/>
</dbReference>
<dbReference type="OrthoDB" id="1271298at2759"/>
<comment type="subcellular location">
    <subcellularLocation>
        <location evidence="1">Nucleus</location>
    </subcellularLocation>
</comment>
<organism evidence="11 12">
    <name type="scientific">Apis cerana cerana</name>
    <name type="common">Oriental honeybee</name>
    <dbReference type="NCBI Taxonomy" id="94128"/>
    <lineage>
        <taxon>Eukaryota</taxon>
        <taxon>Metazoa</taxon>
        <taxon>Ecdysozoa</taxon>
        <taxon>Arthropoda</taxon>
        <taxon>Hexapoda</taxon>
        <taxon>Insecta</taxon>
        <taxon>Pterygota</taxon>
        <taxon>Neoptera</taxon>
        <taxon>Endopterygota</taxon>
        <taxon>Hymenoptera</taxon>
        <taxon>Apocrita</taxon>
        <taxon>Aculeata</taxon>
        <taxon>Apoidea</taxon>
        <taxon>Anthophila</taxon>
        <taxon>Apidae</taxon>
        <taxon>Apis</taxon>
    </lineage>
</organism>
<evidence type="ECO:0000256" key="7">
    <source>
        <dbReference type="ARBA" id="ARBA00023163"/>
    </source>
</evidence>
<evidence type="ECO:0000256" key="1">
    <source>
        <dbReference type="ARBA" id="ARBA00004123"/>
    </source>
</evidence>
<evidence type="ECO:0000256" key="3">
    <source>
        <dbReference type="ARBA" id="ARBA00022771"/>
    </source>
</evidence>
<dbReference type="AlphaFoldDB" id="A0A2A3ENZ9"/>
<evidence type="ECO:0000256" key="6">
    <source>
        <dbReference type="ARBA" id="ARBA00023125"/>
    </source>
</evidence>
<evidence type="ECO:0000256" key="5">
    <source>
        <dbReference type="ARBA" id="ARBA00023015"/>
    </source>
</evidence>
<dbReference type="InterPro" id="IPR003656">
    <property type="entry name" value="Znf_BED"/>
</dbReference>
<evidence type="ECO:0000256" key="8">
    <source>
        <dbReference type="ARBA" id="ARBA00023242"/>
    </source>
</evidence>
<keyword evidence="2" id="KW-0479">Metal-binding</keyword>
<gene>
    <name evidence="11" type="ORF">APICC_09415</name>
</gene>
<keyword evidence="8" id="KW-0539">Nucleus</keyword>
<feature type="domain" description="HAT C-terminal dimerisation" evidence="10">
    <location>
        <begin position="524"/>
        <end position="590"/>
    </location>
</feature>
<dbReference type="PANTHER" id="PTHR46481:SF10">
    <property type="entry name" value="ZINC FINGER BED DOMAIN-CONTAINING PROTEIN 39"/>
    <property type="match status" value="1"/>
</dbReference>
<dbReference type="Proteomes" id="UP000242457">
    <property type="component" value="Unassembled WGS sequence"/>
</dbReference>
<evidence type="ECO:0000313" key="12">
    <source>
        <dbReference type="Proteomes" id="UP000242457"/>
    </source>
</evidence>
<reference evidence="11 12" key="1">
    <citation type="submission" date="2014-07" db="EMBL/GenBank/DDBJ databases">
        <title>Genomic and transcriptomic analysis on Apis cerana provide comprehensive insights into honey bee biology.</title>
        <authorList>
            <person name="Diao Q."/>
            <person name="Sun L."/>
            <person name="Zheng H."/>
            <person name="Zheng H."/>
            <person name="Xu S."/>
            <person name="Wang S."/>
            <person name="Zeng Z."/>
            <person name="Hu F."/>
            <person name="Su S."/>
            <person name="Wu J."/>
        </authorList>
    </citation>
    <scope>NUCLEOTIDE SEQUENCE [LARGE SCALE GENOMIC DNA]</scope>
    <source>
        <tissue evidence="11">Pupae without intestine</tissue>
    </source>
</reference>
<evidence type="ECO:0000259" key="9">
    <source>
        <dbReference type="Pfam" id="PF02892"/>
    </source>
</evidence>
<accession>A0A2A3ENZ9</accession>
<dbReference type="GO" id="GO:0009791">
    <property type="term" value="P:post-embryonic development"/>
    <property type="evidence" value="ECO:0007669"/>
    <property type="project" value="UniProtKB-ARBA"/>
</dbReference>
<dbReference type="SUPFAM" id="SSF57667">
    <property type="entry name" value="beta-beta-alpha zinc fingers"/>
    <property type="match status" value="1"/>
</dbReference>
<dbReference type="PANTHER" id="PTHR46481">
    <property type="entry name" value="ZINC FINGER BED DOMAIN-CONTAINING PROTEIN 4"/>
    <property type="match status" value="1"/>
</dbReference>
<dbReference type="InterPro" id="IPR052035">
    <property type="entry name" value="ZnF_BED_domain_contain"/>
</dbReference>
<dbReference type="InterPro" id="IPR008906">
    <property type="entry name" value="HATC_C_dom"/>
</dbReference>
<protein>
    <submittedName>
        <fullName evidence="11">Zinc finger BED domain-containing protein</fullName>
    </submittedName>
</protein>
<dbReference type="InterPro" id="IPR012337">
    <property type="entry name" value="RNaseH-like_sf"/>
</dbReference>
<dbReference type="GO" id="GO:0046983">
    <property type="term" value="F:protein dimerization activity"/>
    <property type="evidence" value="ECO:0007669"/>
    <property type="project" value="InterPro"/>
</dbReference>
<dbReference type="Pfam" id="PF02892">
    <property type="entry name" value="zf-BED"/>
    <property type="match status" value="1"/>
</dbReference>
<evidence type="ECO:0000256" key="4">
    <source>
        <dbReference type="ARBA" id="ARBA00022833"/>
    </source>
</evidence>
<sequence length="601" mass="70316">MSKIRVKRSAIWQYFSINYQENGYTIVKCNECDLMVPYCKNTTNLWSHIRIRHKNVVIENELLNQSNRKKSHASTSSKFRPSTSSRICDISEKYFDSRRDKEITRSLIQIIAENVIPFSAVHGKIFRNFVRALNDKYKLPDIAILISKYLPELYEHKRVEMSEILSKATNIHLAVSLCTDFKRRIPFMITIAYFCANGVQHHKLLQISCLKQMNETTIRENLLNVADTWEIASKVRTVVYNGKSDIVNANETEWRQIYCFGRTLNLMTRNAIRDSKIINELVNKCRNIVRLFRFDNSVAKLLRKLGENSSKISNLFKDTPDRWTTVYLLLNDINESRSILSKVFVKVSKKDVPSLTENEWRIISEMIMVLKPLHEATRELLVDCTVTISKIIPIVHGVEAALKNMDNLSQDVTFFRDNLLTLFGKRFENIERNPVYAIATFLDPRYKDIAFQSKECVKLAKHLLIKELNCFDNEKNNFDLHVDKVEVKEENKETNILWAVFDKRVQELQTESDNCVIYCSLKHELERYANVKIINRKTDPIMWWKNMGQSTFPRLSKLALEYLCIPSFSAPKNLLFSKIRKILFNREMELSTMLIRAFTSL</sequence>